<sequence>MKIILLSLVVVLSIQDIFADHHYESLKKLKDHLLDGYRKDFAPSPVDVQFSFDLRAARYNKKTHVVETTVWESYKWHDDRLVWKPEDYDNRSIIIMEHDPIWTPDFKLYNEVDEREDRDETNVRIHSDGTVEWYPTALYQTYGKKGAGKSGTVHFVIGSWSFHTSILKISKMGEGVSLRYFLNETSPLLAEIDHVDVDAKRYSDFDKDFATLDATVVFKKRPDYDDDDDHHHHPHTHDKAPEAAHAADDC</sequence>
<dbReference type="GO" id="GO:0004888">
    <property type="term" value="F:transmembrane signaling receptor activity"/>
    <property type="evidence" value="ECO:0007669"/>
    <property type="project" value="InterPro"/>
</dbReference>
<feature type="region of interest" description="Disordered" evidence="1">
    <location>
        <begin position="225"/>
        <end position="250"/>
    </location>
</feature>
<dbReference type="GO" id="GO:0005886">
    <property type="term" value="C:plasma membrane"/>
    <property type="evidence" value="ECO:0000318"/>
    <property type="project" value="GO_Central"/>
</dbReference>
<dbReference type="InterPro" id="IPR036734">
    <property type="entry name" value="Neur_chan_lig-bd_sf"/>
</dbReference>
<dbReference type="EMBL" id="KB096222">
    <property type="protein sequence ID" value="ESO07333.1"/>
    <property type="molecule type" value="Genomic_DNA"/>
</dbReference>
<name>T1FSN0_HELRO</name>
<keyword evidence="2" id="KW-0732">Signal</keyword>
<feature type="chain" id="PRO_5010980932" description="Neurotransmitter-gated ion-channel ligand-binding domain-containing protein" evidence="2">
    <location>
        <begin position="20"/>
        <end position="250"/>
    </location>
</feature>
<dbReference type="STRING" id="6412.T1FSN0"/>
<evidence type="ECO:0000313" key="5">
    <source>
        <dbReference type="EnsemblMetazoa" id="HelroP191142"/>
    </source>
</evidence>
<dbReference type="Proteomes" id="UP000015101">
    <property type="component" value="Unassembled WGS sequence"/>
</dbReference>
<reference evidence="5" key="3">
    <citation type="submission" date="2015-06" db="UniProtKB">
        <authorList>
            <consortium name="EnsemblMetazoa"/>
        </authorList>
    </citation>
    <scope>IDENTIFICATION</scope>
</reference>
<dbReference type="GO" id="GO:0045202">
    <property type="term" value="C:synapse"/>
    <property type="evidence" value="ECO:0000318"/>
    <property type="project" value="GO_Central"/>
</dbReference>
<dbReference type="OrthoDB" id="5975154at2759"/>
<evidence type="ECO:0000256" key="2">
    <source>
        <dbReference type="SAM" id="SignalP"/>
    </source>
</evidence>
<dbReference type="GO" id="GO:0005231">
    <property type="term" value="F:excitatory extracellular ligand-gated monoatomic ion channel activity"/>
    <property type="evidence" value="ECO:0000318"/>
    <property type="project" value="GO_Central"/>
</dbReference>
<dbReference type="GO" id="GO:0042391">
    <property type="term" value="P:regulation of membrane potential"/>
    <property type="evidence" value="ECO:0000318"/>
    <property type="project" value="GO_Central"/>
</dbReference>
<proteinExistence type="predicted"/>
<dbReference type="InterPro" id="IPR006202">
    <property type="entry name" value="Neur_chan_lig-bd"/>
</dbReference>
<evidence type="ECO:0000313" key="4">
    <source>
        <dbReference type="EMBL" id="ESO07333.1"/>
    </source>
</evidence>
<reference evidence="4 6" key="2">
    <citation type="journal article" date="2013" name="Nature">
        <title>Insights into bilaterian evolution from three spiralian genomes.</title>
        <authorList>
            <person name="Simakov O."/>
            <person name="Marletaz F."/>
            <person name="Cho S.J."/>
            <person name="Edsinger-Gonzales E."/>
            <person name="Havlak P."/>
            <person name="Hellsten U."/>
            <person name="Kuo D.H."/>
            <person name="Larsson T."/>
            <person name="Lv J."/>
            <person name="Arendt D."/>
            <person name="Savage R."/>
            <person name="Osoegawa K."/>
            <person name="de Jong P."/>
            <person name="Grimwood J."/>
            <person name="Chapman J.A."/>
            <person name="Shapiro H."/>
            <person name="Aerts A."/>
            <person name="Otillar R.P."/>
            <person name="Terry A.Y."/>
            <person name="Boore J.L."/>
            <person name="Grigoriev I.V."/>
            <person name="Lindberg D.R."/>
            <person name="Seaver E.C."/>
            <person name="Weisblat D.A."/>
            <person name="Putnam N.H."/>
            <person name="Rokhsar D.S."/>
        </authorList>
    </citation>
    <scope>NUCLEOTIDE SEQUENCE</scope>
</reference>
<evidence type="ECO:0000259" key="3">
    <source>
        <dbReference type="Pfam" id="PF02931"/>
    </source>
</evidence>
<dbReference type="Pfam" id="PF02931">
    <property type="entry name" value="Neur_chan_LBD"/>
    <property type="match status" value="1"/>
</dbReference>
<feature type="compositionally biased region" description="Basic and acidic residues" evidence="1">
    <location>
        <begin position="237"/>
        <end position="250"/>
    </location>
</feature>
<dbReference type="HOGENOM" id="CLU_1086941_0_0_1"/>
<organism evidence="5 6">
    <name type="scientific">Helobdella robusta</name>
    <name type="common">Californian leech</name>
    <dbReference type="NCBI Taxonomy" id="6412"/>
    <lineage>
        <taxon>Eukaryota</taxon>
        <taxon>Metazoa</taxon>
        <taxon>Spiralia</taxon>
        <taxon>Lophotrochozoa</taxon>
        <taxon>Annelida</taxon>
        <taxon>Clitellata</taxon>
        <taxon>Hirudinea</taxon>
        <taxon>Rhynchobdellida</taxon>
        <taxon>Glossiphoniidae</taxon>
        <taxon>Helobdella</taxon>
    </lineage>
</organism>
<evidence type="ECO:0000313" key="6">
    <source>
        <dbReference type="Proteomes" id="UP000015101"/>
    </source>
</evidence>
<accession>T1FSN0</accession>
<dbReference type="eggNOG" id="KOG3645">
    <property type="taxonomic scope" value="Eukaryota"/>
</dbReference>
<dbReference type="GO" id="GO:0043005">
    <property type="term" value="C:neuron projection"/>
    <property type="evidence" value="ECO:0000318"/>
    <property type="project" value="GO_Central"/>
</dbReference>
<reference evidence="6" key="1">
    <citation type="submission" date="2012-12" db="EMBL/GenBank/DDBJ databases">
        <authorList>
            <person name="Hellsten U."/>
            <person name="Grimwood J."/>
            <person name="Chapman J.A."/>
            <person name="Shapiro H."/>
            <person name="Aerts A."/>
            <person name="Otillar R.P."/>
            <person name="Terry A.Y."/>
            <person name="Boore J.L."/>
            <person name="Simakov O."/>
            <person name="Marletaz F."/>
            <person name="Cho S.-J."/>
            <person name="Edsinger-Gonzales E."/>
            <person name="Havlak P."/>
            <person name="Kuo D.-H."/>
            <person name="Larsson T."/>
            <person name="Lv J."/>
            <person name="Arendt D."/>
            <person name="Savage R."/>
            <person name="Osoegawa K."/>
            <person name="de Jong P."/>
            <person name="Lindberg D.R."/>
            <person name="Seaver E.C."/>
            <person name="Weisblat D.A."/>
            <person name="Putnam N.H."/>
            <person name="Grigoriev I.V."/>
            <person name="Rokhsar D.S."/>
        </authorList>
    </citation>
    <scope>NUCLEOTIDE SEQUENCE</scope>
</reference>
<dbReference type="SUPFAM" id="SSF63712">
    <property type="entry name" value="Nicotinic receptor ligand binding domain-like"/>
    <property type="match status" value="1"/>
</dbReference>
<dbReference type="PANTHER" id="PTHR18945">
    <property type="entry name" value="NEUROTRANSMITTER GATED ION CHANNEL"/>
    <property type="match status" value="1"/>
</dbReference>
<feature type="signal peptide" evidence="2">
    <location>
        <begin position="1"/>
        <end position="19"/>
    </location>
</feature>
<dbReference type="KEGG" id="hro:HELRODRAFT_191142"/>
<dbReference type="InParanoid" id="T1FSN0"/>
<dbReference type="EMBL" id="AMQM01003635">
    <property type="status" value="NOT_ANNOTATED_CDS"/>
    <property type="molecule type" value="Genomic_DNA"/>
</dbReference>
<dbReference type="GO" id="GO:0098794">
    <property type="term" value="C:postsynapse"/>
    <property type="evidence" value="ECO:0007669"/>
    <property type="project" value="GOC"/>
</dbReference>
<dbReference type="InterPro" id="IPR006201">
    <property type="entry name" value="Neur_channel"/>
</dbReference>
<keyword evidence="6" id="KW-1185">Reference proteome</keyword>
<dbReference type="CDD" id="cd18989">
    <property type="entry name" value="LGIC_ECD_cation"/>
    <property type="match status" value="1"/>
</dbReference>
<gene>
    <name evidence="5" type="primary">20211827</name>
    <name evidence="4" type="ORF">HELRODRAFT_191142</name>
</gene>
<feature type="domain" description="Neurotransmitter-gated ion-channel ligand-binding" evidence="3">
    <location>
        <begin position="27"/>
        <end position="141"/>
    </location>
</feature>
<dbReference type="GO" id="GO:0034220">
    <property type="term" value="P:monoatomic ion transmembrane transport"/>
    <property type="evidence" value="ECO:0000318"/>
    <property type="project" value="GO_Central"/>
</dbReference>
<dbReference type="GO" id="GO:0007268">
    <property type="term" value="P:chemical synaptic transmission"/>
    <property type="evidence" value="ECO:0000318"/>
    <property type="project" value="GO_Central"/>
</dbReference>
<dbReference type="GO" id="GO:1904315">
    <property type="term" value="F:transmitter-gated monoatomic ion channel activity involved in regulation of postsynaptic membrane potential"/>
    <property type="evidence" value="ECO:0000318"/>
    <property type="project" value="GO_Central"/>
</dbReference>
<dbReference type="GeneID" id="20211827"/>
<dbReference type="CTD" id="20211827"/>
<dbReference type="EnsemblMetazoa" id="HelroT191142">
    <property type="protein sequence ID" value="HelroP191142"/>
    <property type="gene ID" value="HelroG191142"/>
</dbReference>
<evidence type="ECO:0000256" key="1">
    <source>
        <dbReference type="SAM" id="MobiDB-lite"/>
    </source>
</evidence>
<dbReference type="RefSeq" id="XP_009014711.1">
    <property type="nucleotide sequence ID" value="XM_009016463.1"/>
</dbReference>
<protein>
    <recommendedName>
        <fullName evidence="3">Neurotransmitter-gated ion-channel ligand-binding domain-containing protein</fullName>
    </recommendedName>
</protein>
<dbReference type="Gene3D" id="2.70.170.10">
    <property type="entry name" value="Neurotransmitter-gated ion-channel ligand-binding domain"/>
    <property type="match status" value="1"/>
</dbReference>
<dbReference type="GO" id="GO:1902495">
    <property type="term" value="C:transmembrane transporter complex"/>
    <property type="evidence" value="ECO:0000318"/>
    <property type="project" value="GO_Central"/>
</dbReference>
<dbReference type="AlphaFoldDB" id="T1FSN0"/>